<evidence type="ECO:0000256" key="4">
    <source>
        <dbReference type="ARBA" id="ARBA00022475"/>
    </source>
</evidence>
<comment type="subcellular location">
    <subcellularLocation>
        <location evidence="1">Cell membrane</location>
        <topology evidence="1">Multi-pass membrane protein</topology>
    </subcellularLocation>
</comment>
<dbReference type="CDD" id="cd03250">
    <property type="entry name" value="ABCC_MRP_domain1"/>
    <property type="match status" value="1"/>
</dbReference>
<evidence type="ECO:0000259" key="12">
    <source>
        <dbReference type="PROSITE" id="PS50893"/>
    </source>
</evidence>
<dbReference type="GO" id="GO:0005524">
    <property type="term" value="F:ATP binding"/>
    <property type="evidence" value="ECO:0007669"/>
    <property type="project" value="UniProtKB-KW"/>
</dbReference>
<evidence type="ECO:0000256" key="2">
    <source>
        <dbReference type="ARBA" id="ARBA00009726"/>
    </source>
</evidence>
<dbReference type="InterPro" id="IPR044746">
    <property type="entry name" value="ABCC_6TM_D1"/>
</dbReference>
<feature type="domain" description="ABC transmembrane type-1" evidence="13">
    <location>
        <begin position="823"/>
        <end position="1102"/>
    </location>
</feature>
<evidence type="ECO:0000256" key="9">
    <source>
        <dbReference type="ARBA" id="ARBA00023136"/>
    </source>
</evidence>
<dbReference type="Pfam" id="PF00664">
    <property type="entry name" value="ABC_membrane"/>
    <property type="match status" value="2"/>
</dbReference>
<feature type="transmembrane region" description="Helical" evidence="11">
    <location>
        <begin position="1045"/>
        <end position="1067"/>
    </location>
</feature>
<feature type="transmembrane region" description="Helical" evidence="11">
    <location>
        <begin position="862"/>
        <end position="888"/>
    </location>
</feature>
<dbReference type="EMBL" id="PDLM01000017">
    <property type="protein sequence ID" value="RDW58727.1"/>
    <property type="molecule type" value="Genomic_DNA"/>
</dbReference>
<dbReference type="InterPro" id="IPR044726">
    <property type="entry name" value="ABCC_6TM_D2"/>
</dbReference>
<organism evidence="14 15">
    <name type="scientific">Coleophoma cylindrospora</name>
    <dbReference type="NCBI Taxonomy" id="1849047"/>
    <lineage>
        <taxon>Eukaryota</taxon>
        <taxon>Fungi</taxon>
        <taxon>Dikarya</taxon>
        <taxon>Ascomycota</taxon>
        <taxon>Pezizomycotina</taxon>
        <taxon>Leotiomycetes</taxon>
        <taxon>Helotiales</taxon>
        <taxon>Dermateaceae</taxon>
        <taxon>Coleophoma</taxon>
    </lineage>
</organism>
<protein>
    <submittedName>
        <fullName evidence="14">Uncharacterized protein</fullName>
    </submittedName>
</protein>
<dbReference type="PANTHER" id="PTHR24223:SF399">
    <property type="entry name" value="ABC TRANSPORTER ATNG"/>
    <property type="match status" value="1"/>
</dbReference>
<evidence type="ECO:0000256" key="1">
    <source>
        <dbReference type="ARBA" id="ARBA00004651"/>
    </source>
</evidence>
<dbReference type="SUPFAM" id="SSF52540">
    <property type="entry name" value="P-loop containing nucleoside triphosphate hydrolases"/>
    <property type="match status" value="2"/>
</dbReference>
<dbReference type="FunFam" id="1.20.1560.10:FF:000066">
    <property type="entry name" value="ABC multidrug transporter (Eurofung)"/>
    <property type="match status" value="1"/>
</dbReference>
<dbReference type="FunFam" id="1.20.1560.10:FF:000055">
    <property type="entry name" value="ABC multidrug transporter (Eurofung)"/>
    <property type="match status" value="1"/>
</dbReference>
<feature type="domain" description="ABC transporter" evidence="12">
    <location>
        <begin position="1139"/>
        <end position="1370"/>
    </location>
</feature>
<evidence type="ECO:0000256" key="7">
    <source>
        <dbReference type="ARBA" id="ARBA00022840"/>
    </source>
</evidence>
<dbReference type="SUPFAM" id="SSF90123">
    <property type="entry name" value="ABC transporter transmembrane region"/>
    <property type="match status" value="2"/>
</dbReference>
<accession>A0A3D8QAM0</accession>
<dbReference type="FunFam" id="3.40.50.300:FF:000838">
    <property type="entry name" value="ABC multidrug transporter (Eurofung)"/>
    <property type="match status" value="1"/>
</dbReference>
<keyword evidence="7" id="KW-0067">ATP-binding</keyword>
<dbReference type="PROSITE" id="PS50893">
    <property type="entry name" value="ABC_TRANSPORTER_2"/>
    <property type="match status" value="2"/>
</dbReference>
<comment type="caution">
    <text evidence="14">The sequence shown here is derived from an EMBL/GenBank/DDBJ whole genome shotgun (WGS) entry which is preliminary data.</text>
</comment>
<evidence type="ECO:0000256" key="3">
    <source>
        <dbReference type="ARBA" id="ARBA00022448"/>
    </source>
</evidence>
<reference evidence="14 15" key="1">
    <citation type="journal article" date="2018" name="IMA Fungus">
        <title>IMA Genome-F 9: Draft genome sequence of Annulohypoxylon stygium, Aspergillus mulundensis, Berkeleyomyces basicola (syn. Thielaviopsis basicola), Ceratocystis smalleyi, two Cercospora beticola strains, Coleophoma cylindrospora, Fusarium fracticaudum, Phialophora cf. hyalina, and Morchella septimelata.</title>
        <authorList>
            <person name="Wingfield B.D."/>
            <person name="Bills G.F."/>
            <person name="Dong Y."/>
            <person name="Huang W."/>
            <person name="Nel W.J."/>
            <person name="Swalarsk-Parry B.S."/>
            <person name="Vaghefi N."/>
            <person name="Wilken P.M."/>
            <person name="An Z."/>
            <person name="de Beer Z.W."/>
            <person name="De Vos L."/>
            <person name="Chen L."/>
            <person name="Duong T.A."/>
            <person name="Gao Y."/>
            <person name="Hammerbacher A."/>
            <person name="Kikkert J.R."/>
            <person name="Li Y."/>
            <person name="Li H."/>
            <person name="Li K."/>
            <person name="Li Q."/>
            <person name="Liu X."/>
            <person name="Ma X."/>
            <person name="Naidoo K."/>
            <person name="Pethybridge S.J."/>
            <person name="Sun J."/>
            <person name="Steenkamp E.T."/>
            <person name="van der Nest M.A."/>
            <person name="van Wyk S."/>
            <person name="Wingfield M.J."/>
            <person name="Xiong C."/>
            <person name="Yue Q."/>
            <person name="Zhang X."/>
        </authorList>
    </citation>
    <scope>NUCLEOTIDE SEQUENCE [LARGE SCALE GENOMIC DNA]</scope>
    <source>
        <strain evidence="14 15">BP6252</strain>
    </source>
</reference>
<comment type="similarity">
    <text evidence="2">Belongs to the ABC transporter superfamily. ABCC family. Conjugate transporter (TC 3.A.1.208) subfamily.</text>
</comment>
<feature type="transmembrane region" description="Helical" evidence="11">
    <location>
        <begin position="20"/>
        <end position="39"/>
    </location>
</feature>
<keyword evidence="15" id="KW-1185">Reference proteome</keyword>
<evidence type="ECO:0000256" key="8">
    <source>
        <dbReference type="ARBA" id="ARBA00022989"/>
    </source>
</evidence>
<evidence type="ECO:0000313" key="15">
    <source>
        <dbReference type="Proteomes" id="UP000256645"/>
    </source>
</evidence>
<evidence type="ECO:0000313" key="14">
    <source>
        <dbReference type="EMBL" id="RDW58727.1"/>
    </source>
</evidence>
<dbReference type="InterPro" id="IPR027417">
    <property type="entry name" value="P-loop_NTPase"/>
</dbReference>
<dbReference type="CDD" id="cd18579">
    <property type="entry name" value="ABC_6TM_ABCC_D1"/>
    <property type="match status" value="1"/>
</dbReference>
<keyword evidence="4" id="KW-1003">Cell membrane</keyword>
<dbReference type="InterPro" id="IPR011527">
    <property type="entry name" value="ABC1_TM_dom"/>
</dbReference>
<dbReference type="SMART" id="SM00382">
    <property type="entry name" value="AAA"/>
    <property type="match status" value="2"/>
</dbReference>
<name>A0A3D8QAM0_9HELO</name>
<keyword evidence="9 11" id="KW-0472">Membrane</keyword>
<dbReference type="CDD" id="cd03244">
    <property type="entry name" value="ABCC_MRP_domain2"/>
    <property type="match status" value="1"/>
</dbReference>
<dbReference type="OrthoDB" id="6500128at2759"/>
<dbReference type="PROSITE" id="PS50929">
    <property type="entry name" value="ABC_TM1F"/>
    <property type="match status" value="2"/>
</dbReference>
<keyword evidence="10" id="KW-0325">Glycoprotein</keyword>
<feature type="transmembrane region" description="Helical" evidence="11">
    <location>
        <begin position="456"/>
        <end position="478"/>
    </location>
</feature>
<dbReference type="InterPro" id="IPR050173">
    <property type="entry name" value="ABC_transporter_C-like"/>
</dbReference>
<feature type="transmembrane region" description="Helical" evidence="11">
    <location>
        <begin position="51"/>
        <end position="70"/>
    </location>
</feature>
<keyword evidence="3" id="KW-0813">Transport</keyword>
<sequence length="1375" mass="151918">MVYLVNVAINKRNVETRATIAAAVLGVGSTLSFLCLSHLEHVKSVRPSALLSTYFIFSTILGLAEVRTQWLVSPDMVTKVIKTMILALQFIIVVFEETDKRRLLKDEYAAIPPESTSGVINRSVFWWINALLVKGYHYTFSVQELYPIDEDLRFTNKSTRLYEKWNAKDNESHQNTLRFILLGTYKWPLLAPAPARLILTGFTFAQPFLVNRLTSYISEPVGPDTLSIGYGLIGAYGIVYLGLAISTAWYQHLSNRVITMVRGCLVSLIYRQTLDLSSAALSGQSSSALTLMSADVQRVGSGMTALHELWASTLEIGIALWLLERELKISVLAAVAVTIGCLLVTFKVADFAGARQRLWLEAIQRRVTATASVLASMRGIKMSGHIQTVTTTLINLRTEEIHISMKYRVLLVVLITLSYTSTIMAPVFGLGLYSILSSVRQSVPLTTETAFTSLTLFALLGSPVSSLIDAILGVATALSSLDRITKYMATEKMNDSRKLLTSSGTEIGFCSDSKQSLEVELQTLCPQDMEFCHDKHQPSFVVNNLSVVWGSNSKPTLKDLNFQIARSGFTFIIGAVGCGKSTLLKALLGEVPYSTGSVFASSRDIAYCAQTPWLKNTTIRENVLAASSGLLFDRVWYDTVVKLCALDQDFHQLPQGDQSMVGSNGIVLSGGQKMRLSLARALYSRKKILILDDILSGLDATTTQHVFRSVFGSNGILRQQGATVVLATNSVDYLSFSDHIITLGSQGELEEQGSFEELNSKEGYVNNLSVRVKAAHDAENPIPGSKEDTDPEPRELIPNGQRQLGDMTIYKYYIDTVGWRNSIVFLALGALFVFGSSFPQIWVEWWTAANVKHPNQKTGYYVGIYAALGVLTMLSLVLTCTHFVLHIVPRASDRFHRVLLETVSRAPMSFFGTTDIGVTNNRFSQDLELIDLALPMAIISFSLTFISLLAQTALVGIGSSYIGISIPFMIAAVYMIQKFYLRTSGQVRLLDIEAKAPLFSEFLEALSGLVTIRAYNWGAFYEDQFNAILEDSQRPFYLLYSIQRWLNIALDLLVAAQVILLVAIVVVTRATSPGRLGVALVNIVSFSTSLKDLIVSWTSLELSMGAIARVRTFASETKSEDLPCENFMPLEDWPETGSIKMIDVSASHNVDAQPAVKNISLEIKGGEKIGICGRTGSGKSSLVSTLLRLLELDSGKILVDGIDLSTIPRQIVRARFITISQDPFFLPGTVRYNMDPAKVVPDDKILEMLQEVGLQEIIRQKGGLDEVLTEDLLSHGQRQLFSLARAMLQKGSVLIIDEATSSVDYKTDEMMQTVIRRHFTNYTIIAIVHRLNTIMDFDKVVVMDAGHIHEFGSPTSLLEIEESAFSKLYRSMEGN</sequence>
<dbReference type="InterPro" id="IPR003593">
    <property type="entry name" value="AAA+_ATPase"/>
</dbReference>
<dbReference type="InterPro" id="IPR003439">
    <property type="entry name" value="ABC_transporter-like_ATP-bd"/>
</dbReference>
<dbReference type="Gene3D" id="3.40.50.300">
    <property type="entry name" value="P-loop containing nucleotide triphosphate hydrolases"/>
    <property type="match status" value="2"/>
</dbReference>
<feature type="transmembrane region" description="Helical" evidence="11">
    <location>
        <begin position="823"/>
        <end position="842"/>
    </location>
</feature>
<dbReference type="Gene3D" id="1.20.1560.10">
    <property type="entry name" value="ABC transporter type 1, transmembrane domain"/>
    <property type="match status" value="2"/>
</dbReference>
<keyword evidence="6" id="KW-0547">Nucleotide-binding</keyword>
<keyword evidence="5 11" id="KW-0812">Transmembrane</keyword>
<feature type="transmembrane region" description="Helical" evidence="11">
    <location>
        <begin position="76"/>
        <end position="95"/>
    </location>
</feature>
<evidence type="ECO:0000256" key="10">
    <source>
        <dbReference type="ARBA" id="ARBA00023180"/>
    </source>
</evidence>
<dbReference type="PROSITE" id="PS00211">
    <property type="entry name" value="ABC_TRANSPORTER_1"/>
    <property type="match status" value="2"/>
</dbReference>
<feature type="transmembrane region" description="Helical" evidence="11">
    <location>
        <begin position="409"/>
        <end position="436"/>
    </location>
</feature>
<dbReference type="FunFam" id="3.40.50.300:FF:001854">
    <property type="entry name" value="ABC multidrug transporter (Eurofung)"/>
    <property type="match status" value="1"/>
</dbReference>
<dbReference type="GO" id="GO:0016887">
    <property type="term" value="F:ATP hydrolysis activity"/>
    <property type="evidence" value="ECO:0007669"/>
    <property type="project" value="InterPro"/>
</dbReference>
<dbReference type="CDD" id="cd18580">
    <property type="entry name" value="ABC_6TM_ABCC_D2"/>
    <property type="match status" value="1"/>
</dbReference>
<dbReference type="InterPro" id="IPR036640">
    <property type="entry name" value="ABC1_TM_sf"/>
</dbReference>
<evidence type="ECO:0000256" key="11">
    <source>
        <dbReference type="SAM" id="Phobius"/>
    </source>
</evidence>
<feature type="domain" description="ABC transporter" evidence="12">
    <location>
        <begin position="542"/>
        <end position="771"/>
    </location>
</feature>
<feature type="domain" description="ABC transmembrane type-1" evidence="13">
    <location>
        <begin position="197"/>
        <end position="476"/>
    </location>
</feature>
<feature type="transmembrane region" description="Helical" evidence="11">
    <location>
        <begin position="956"/>
        <end position="976"/>
    </location>
</feature>
<feature type="transmembrane region" description="Helical" evidence="11">
    <location>
        <begin position="228"/>
        <end position="250"/>
    </location>
</feature>
<dbReference type="GO" id="GO:0140359">
    <property type="term" value="F:ABC-type transporter activity"/>
    <property type="evidence" value="ECO:0007669"/>
    <property type="project" value="InterPro"/>
</dbReference>
<keyword evidence="8 11" id="KW-1133">Transmembrane helix</keyword>
<feature type="transmembrane region" description="Helical" evidence="11">
    <location>
        <begin position="929"/>
        <end position="950"/>
    </location>
</feature>
<dbReference type="Proteomes" id="UP000256645">
    <property type="component" value="Unassembled WGS sequence"/>
</dbReference>
<gene>
    <name evidence="14" type="ORF">BP6252_13203</name>
</gene>
<feature type="transmembrane region" description="Helical" evidence="11">
    <location>
        <begin position="329"/>
        <end position="349"/>
    </location>
</feature>
<dbReference type="Pfam" id="PF00005">
    <property type="entry name" value="ABC_tran"/>
    <property type="match status" value="2"/>
</dbReference>
<proteinExistence type="inferred from homology"/>
<evidence type="ECO:0000256" key="5">
    <source>
        <dbReference type="ARBA" id="ARBA00022692"/>
    </source>
</evidence>
<evidence type="ECO:0000259" key="13">
    <source>
        <dbReference type="PROSITE" id="PS50929"/>
    </source>
</evidence>
<dbReference type="PANTHER" id="PTHR24223">
    <property type="entry name" value="ATP-BINDING CASSETTE SUB-FAMILY C"/>
    <property type="match status" value="1"/>
</dbReference>
<evidence type="ECO:0000256" key="6">
    <source>
        <dbReference type="ARBA" id="ARBA00022741"/>
    </source>
</evidence>
<dbReference type="STRING" id="1849047.A0A3D8QAM0"/>
<dbReference type="InterPro" id="IPR017871">
    <property type="entry name" value="ABC_transporter-like_CS"/>
</dbReference>
<dbReference type="GO" id="GO:0005886">
    <property type="term" value="C:plasma membrane"/>
    <property type="evidence" value="ECO:0007669"/>
    <property type="project" value="UniProtKB-SubCell"/>
</dbReference>